<dbReference type="Proteomes" id="UP000233551">
    <property type="component" value="Unassembled WGS sequence"/>
</dbReference>
<evidence type="ECO:0000313" key="2">
    <source>
        <dbReference type="Proteomes" id="UP000233551"/>
    </source>
</evidence>
<gene>
    <name evidence="1" type="ORF">CRG98_022106</name>
</gene>
<evidence type="ECO:0000313" key="1">
    <source>
        <dbReference type="EMBL" id="PKI57455.1"/>
    </source>
</evidence>
<sequence>MPRFVPPRSYILLDCAHPQVHQDYFLGLLGAPHAGAPKSYTSGRSGCASSSMVRVFVSFRLDRGYFRSSKCLVFYGLPPSLSLSLSLSASVSLFVPSGSPASYRLGSVRQPLLACLLCGADSHSPEKRDLFPSESTQSASPVNREFLGDSELRYFCAGRNFSDYRGEKQICEGCADSVALHFGFLLLFRLASVIGGASTERERELDKKIVQKLRRR</sequence>
<proteinExistence type="predicted"/>
<keyword evidence="2" id="KW-1185">Reference proteome</keyword>
<protein>
    <submittedName>
        <fullName evidence="1">Uncharacterized protein</fullName>
    </submittedName>
</protein>
<accession>A0A2I0JMF3</accession>
<organism evidence="1 2">
    <name type="scientific">Punica granatum</name>
    <name type="common">Pomegranate</name>
    <dbReference type="NCBI Taxonomy" id="22663"/>
    <lineage>
        <taxon>Eukaryota</taxon>
        <taxon>Viridiplantae</taxon>
        <taxon>Streptophyta</taxon>
        <taxon>Embryophyta</taxon>
        <taxon>Tracheophyta</taxon>
        <taxon>Spermatophyta</taxon>
        <taxon>Magnoliopsida</taxon>
        <taxon>eudicotyledons</taxon>
        <taxon>Gunneridae</taxon>
        <taxon>Pentapetalae</taxon>
        <taxon>rosids</taxon>
        <taxon>malvids</taxon>
        <taxon>Myrtales</taxon>
        <taxon>Lythraceae</taxon>
        <taxon>Punica</taxon>
    </lineage>
</organism>
<dbReference type="AlphaFoldDB" id="A0A2I0JMF3"/>
<dbReference type="EMBL" id="PGOL01001505">
    <property type="protein sequence ID" value="PKI57455.1"/>
    <property type="molecule type" value="Genomic_DNA"/>
</dbReference>
<comment type="caution">
    <text evidence="1">The sequence shown here is derived from an EMBL/GenBank/DDBJ whole genome shotgun (WGS) entry which is preliminary data.</text>
</comment>
<reference evidence="1 2" key="1">
    <citation type="submission" date="2017-11" db="EMBL/GenBank/DDBJ databases">
        <title>De-novo sequencing of pomegranate (Punica granatum L.) genome.</title>
        <authorList>
            <person name="Akparov Z."/>
            <person name="Amiraslanov A."/>
            <person name="Hajiyeva S."/>
            <person name="Abbasov M."/>
            <person name="Kaur K."/>
            <person name="Hamwieh A."/>
            <person name="Solovyev V."/>
            <person name="Salamov A."/>
            <person name="Braich B."/>
            <person name="Kosarev P."/>
            <person name="Mahmoud A."/>
            <person name="Hajiyev E."/>
            <person name="Babayeva S."/>
            <person name="Izzatullayeva V."/>
            <person name="Mammadov A."/>
            <person name="Mammadov A."/>
            <person name="Sharifova S."/>
            <person name="Ojaghi J."/>
            <person name="Eynullazada K."/>
            <person name="Bayramov B."/>
            <person name="Abdulazimova A."/>
            <person name="Shahmuradov I."/>
        </authorList>
    </citation>
    <scope>NUCLEOTIDE SEQUENCE [LARGE SCALE GENOMIC DNA]</scope>
    <source>
        <strain evidence="2">cv. AG2017</strain>
        <tissue evidence="1">Leaf</tissue>
    </source>
</reference>
<name>A0A2I0JMF3_PUNGR</name>